<dbReference type="InterPro" id="IPR013785">
    <property type="entry name" value="Aldolase_TIM"/>
</dbReference>
<proteinExistence type="predicted"/>
<dbReference type="EMBL" id="BARU01038177">
    <property type="protein sequence ID" value="GAH81767.1"/>
    <property type="molecule type" value="Genomic_DNA"/>
</dbReference>
<dbReference type="InterPro" id="IPR050377">
    <property type="entry name" value="Radical_SAM_PqqE_MftC-like"/>
</dbReference>
<dbReference type="CDD" id="cd21109">
    <property type="entry name" value="SPASM"/>
    <property type="match status" value="1"/>
</dbReference>
<feature type="non-terminal residue" evidence="2">
    <location>
        <position position="1"/>
    </location>
</feature>
<dbReference type="Gene3D" id="3.20.20.70">
    <property type="entry name" value="Aldolase class I"/>
    <property type="match status" value="1"/>
</dbReference>
<evidence type="ECO:0000259" key="1">
    <source>
        <dbReference type="Pfam" id="PF13186"/>
    </source>
</evidence>
<protein>
    <recommendedName>
        <fullName evidence="1">4Fe4S-binding SPASM domain-containing protein</fullName>
    </recommendedName>
</protein>
<sequence>PNKAEYISLDLYEKVMSDLFDISYTGVILYSAFSEPLLHKQVDQLIFLSKRYCPQARVEIVTNGDLLTSNKLISLFEAGLNIILISLYDGPHQHEHFLAMKHEAALNDNQFILRVRYLPKEEHYGIIMSNRSGLLNLEDIGIVPLDRPLKQYCYYPFYQCVVDYDGSVLLCPHDWKRALIAGNLNNESLLDIWNGKVMSQVRKRLANRNRNFFPCKVCDVDGTKMGRKHFKLWQRFYEKQSN</sequence>
<dbReference type="PANTHER" id="PTHR11228">
    <property type="entry name" value="RADICAL SAM DOMAIN PROTEIN"/>
    <property type="match status" value="1"/>
</dbReference>
<dbReference type="Pfam" id="PF13186">
    <property type="entry name" value="SPASM"/>
    <property type="match status" value="1"/>
</dbReference>
<gene>
    <name evidence="2" type="ORF">S03H2_59374</name>
</gene>
<dbReference type="PANTHER" id="PTHR11228:SF27">
    <property type="entry name" value="GLYCYL-RADICAL ENZYME ACTIVATING ENZYME MJ1227-RELATED"/>
    <property type="match status" value="1"/>
</dbReference>
<evidence type="ECO:0000313" key="2">
    <source>
        <dbReference type="EMBL" id="GAH81767.1"/>
    </source>
</evidence>
<dbReference type="SUPFAM" id="SSF102114">
    <property type="entry name" value="Radical SAM enzymes"/>
    <property type="match status" value="1"/>
</dbReference>
<feature type="domain" description="4Fe4S-binding SPASM" evidence="1">
    <location>
        <begin position="153"/>
        <end position="219"/>
    </location>
</feature>
<dbReference type="InterPro" id="IPR058240">
    <property type="entry name" value="rSAM_sf"/>
</dbReference>
<reference evidence="2" key="1">
    <citation type="journal article" date="2014" name="Front. Microbiol.">
        <title>High frequency of phylogenetically diverse reductive dehalogenase-homologous genes in deep subseafloor sedimentary metagenomes.</title>
        <authorList>
            <person name="Kawai M."/>
            <person name="Futagami T."/>
            <person name="Toyoda A."/>
            <person name="Takaki Y."/>
            <person name="Nishi S."/>
            <person name="Hori S."/>
            <person name="Arai W."/>
            <person name="Tsubouchi T."/>
            <person name="Morono Y."/>
            <person name="Uchiyama I."/>
            <person name="Ito T."/>
            <person name="Fujiyama A."/>
            <person name="Inagaki F."/>
            <person name="Takami H."/>
        </authorList>
    </citation>
    <scope>NUCLEOTIDE SEQUENCE</scope>
    <source>
        <strain evidence="2">Expedition CK06-06</strain>
    </source>
</reference>
<organism evidence="2">
    <name type="scientific">marine sediment metagenome</name>
    <dbReference type="NCBI Taxonomy" id="412755"/>
    <lineage>
        <taxon>unclassified sequences</taxon>
        <taxon>metagenomes</taxon>
        <taxon>ecological metagenomes</taxon>
    </lineage>
</organism>
<dbReference type="AlphaFoldDB" id="X1IJ78"/>
<comment type="caution">
    <text evidence="2">The sequence shown here is derived from an EMBL/GenBank/DDBJ whole genome shotgun (WGS) entry which is preliminary data.</text>
</comment>
<accession>X1IJ78</accession>
<dbReference type="InterPro" id="IPR023885">
    <property type="entry name" value="4Fe4S-binding_SPASM_dom"/>
</dbReference>
<name>X1IJ78_9ZZZZ</name>